<comment type="caution">
    <text evidence="4">The sequence shown here is derived from an EMBL/GenBank/DDBJ whole genome shotgun (WGS) entry which is preliminary data.</text>
</comment>
<dbReference type="EMBL" id="SSSN01000003">
    <property type="protein sequence ID" value="THG35087.1"/>
    <property type="molecule type" value="Genomic_DNA"/>
</dbReference>
<evidence type="ECO:0000259" key="3">
    <source>
        <dbReference type="SMART" id="SM00822"/>
    </source>
</evidence>
<dbReference type="Proteomes" id="UP000307380">
    <property type="component" value="Unassembled WGS sequence"/>
</dbReference>
<proteinExistence type="inferred from homology"/>
<evidence type="ECO:0000256" key="1">
    <source>
        <dbReference type="ARBA" id="ARBA00006484"/>
    </source>
</evidence>
<keyword evidence="2" id="KW-0560">Oxidoreductase</keyword>
<dbReference type="Gene3D" id="3.40.50.720">
    <property type="entry name" value="NAD(P)-binding Rossmann-like Domain"/>
    <property type="match status" value="1"/>
</dbReference>
<evidence type="ECO:0000313" key="5">
    <source>
        <dbReference type="Proteomes" id="UP000307380"/>
    </source>
</evidence>
<organism evidence="4 5">
    <name type="scientific">Orlajensenia flava</name>
    <dbReference type="NCBI Taxonomy" id="2565934"/>
    <lineage>
        <taxon>Bacteria</taxon>
        <taxon>Bacillati</taxon>
        <taxon>Actinomycetota</taxon>
        <taxon>Actinomycetes</taxon>
        <taxon>Micrococcales</taxon>
        <taxon>Microbacteriaceae</taxon>
        <taxon>Orlajensenia</taxon>
    </lineage>
</organism>
<comment type="similarity">
    <text evidence="1">Belongs to the short-chain dehydrogenases/reductases (SDR) family.</text>
</comment>
<dbReference type="AlphaFoldDB" id="A0A4V3WUA2"/>
<dbReference type="InterPro" id="IPR036291">
    <property type="entry name" value="NAD(P)-bd_dom_sf"/>
</dbReference>
<dbReference type="PRINTS" id="PR00081">
    <property type="entry name" value="GDHRDH"/>
</dbReference>
<name>A0A4V3WUA2_9MICO</name>
<dbReference type="PRINTS" id="PR00080">
    <property type="entry name" value="SDRFAMILY"/>
</dbReference>
<dbReference type="OrthoDB" id="9809287at2"/>
<keyword evidence="5" id="KW-1185">Reference proteome</keyword>
<dbReference type="InterPro" id="IPR057326">
    <property type="entry name" value="KR_dom"/>
</dbReference>
<sequence>MSDPIPSSPAAARRPVTIVTGGSRGIGRAVAERLARDGHDLVITYRERAADAEAVADGLRAAGADVAVLSADLGDLASTATIFPAAIERFGRVTGLVNNAGITGRIGTFLEVDIEESREVFAVNDLAPILLCQQAVEHMATNRGGEGGAIVNVSSGAATTGSANTYIPYAMSKAALDALTTGLSKEYGPYGVRVNTVSPGTTHTEIHAAAGRPNAPEERAPRIPMRRAGQPDEIAGAVAFLLGPDASYITGAILRVAGGN</sequence>
<gene>
    <name evidence="4" type="ORF">E6C70_03180</name>
</gene>
<feature type="domain" description="Ketoreductase" evidence="3">
    <location>
        <begin position="15"/>
        <end position="219"/>
    </location>
</feature>
<dbReference type="FunFam" id="3.40.50.720:FF:000084">
    <property type="entry name" value="Short-chain dehydrogenase reductase"/>
    <property type="match status" value="1"/>
</dbReference>
<dbReference type="SUPFAM" id="SSF51735">
    <property type="entry name" value="NAD(P)-binding Rossmann-fold domains"/>
    <property type="match status" value="1"/>
</dbReference>
<dbReference type="InterPro" id="IPR002347">
    <property type="entry name" value="SDR_fam"/>
</dbReference>
<dbReference type="PANTHER" id="PTHR43639">
    <property type="entry name" value="OXIDOREDUCTASE, SHORT-CHAIN DEHYDROGENASE/REDUCTASE FAMILY (AFU_ORTHOLOGUE AFUA_5G02870)"/>
    <property type="match status" value="1"/>
</dbReference>
<dbReference type="RefSeq" id="WP_136422143.1">
    <property type="nucleotide sequence ID" value="NZ_SSSN01000003.1"/>
</dbReference>
<accession>A0A4V3WUA2</accession>
<dbReference type="GO" id="GO:0016491">
    <property type="term" value="F:oxidoreductase activity"/>
    <property type="evidence" value="ECO:0007669"/>
    <property type="project" value="UniProtKB-KW"/>
</dbReference>
<dbReference type="SMART" id="SM00822">
    <property type="entry name" value="PKS_KR"/>
    <property type="match status" value="1"/>
</dbReference>
<dbReference type="Pfam" id="PF13561">
    <property type="entry name" value="adh_short_C2"/>
    <property type="match status" value="1"/>
</dbReference>
<evidence type="ECO:0000256" key="2">
    <source>
        <dbReference type="ARBA" id="ARBA00023002"/>
    </source>
</evidence>
<dbReference type="PANTHER" id="PTHR43639:SF1">
    <property type="entry name" value="SHORT-CHAIN DEHYDROGENASE_REDUCTASE FAMILY PROTEIN"/>
    <property type="match status" value="1"/>
</dbReference>
<reference evidence="4 5" key="1">
    <citation type="submission" date="2019-04" db="EMBL/GenBank/DDBJ databases">
        <authorList>
            <person name="Jiang L."/>
        </authorList>
    </citation>
    <scope>NUCLEOTIDE SEQUENCE [LARGE SCALE GENOMIC DNA]</scope>
    <source>
        <strain evidence="4 5">YIM 131861</strain>
    </source>
</reference>
<evidence type="ECO:0000313" key="4">
    <source>
        <dbReference type="EMBL" id="THG35087.1"/>
    </source>
</evidence>
<protein>
    <submittedName>
        <fullName evidence="4">SDR family oxidoreductase</fullName>
    </submittedName>
</protein>
<dbReference type="CDD" id="cd05233">
    <property type="entry name" value="SDR_c"/>
    <property type="match status" value="1"/>
</dbReference>